<evidence type="ECO:0000313" key="3">
    <source>
        <dbReference type="Proteomes" id="UP000585614"/>
    </source>
</evidence>
<dbReference type="GO" id="GO:0005778">
    <property type="term" value="C:peroxisomal membrane"/>
    <property type="evidence" value="ECO:0007669"/>
    <property type="project" value="InterPro"/>
</dbReference>
<dbReference type="Proteomes" id="UP000585614">
    <property type="component" value="Unassembled WGS sequence"/>
</dbReference>
<gene>
    <name evidence="2" type="ORF">mRhiFer1_012837</name>
</gene>
<dbReference type="GO" id="GO:0044877">
    <property type="term" value="F:protein-containing complex binding"/>
    <property type="evidence" value="ECO:0007669"/>
    <property type="project" value="InterPro"/>
</dbReference>
<evidence type="ECO:0000256" key="1">
    <source>
        <dbReference type="SAM" id="MobiDB-lite"/>
    </source>
</evidence>
<protein>
    <submittedName>
        <fullName evidence="2">Peroxisomal biogenesis factor 26</fullName>
    </submittedName>
</protein>
<reference evidence="2 3" key="1">
    <citation type="journal article" date="2020" name="Nature">
        <title>Six reference-quality genomes reveal evolution of bat adaptations.</title>
        <authorList>
            <person name="Jebb D."/>
            <person name="Huang Z."/>
            <person name="Pippel M."/>
            <person name="Hughes G.M."/>
            <person name="Lavrichenko K."/>
            <person name="Devanna P."/>
            <person name="Winkler S."/>
            <person name="Jermiin L.S."/>
            <person name="Skirmuntt E.C."/>
            <person name="Katzourakis A."/>
            <person name="Burkitt-Gray L."/>
            <person name="Ray D.A."/>
            <person name="Sullivan K.A.M."/>
            <person name="Roscito J.G."/>
            <person name="Kirilenko B.M."/>
            <person name="Davalos L.M."/>
            <person name="Corthals A.P."/>
            <person name="Power M.L."/>
            <person name="Jones G."/>
            <person name="Ransome R.D."/>
            <person name="Dechmann D.K.N."/>
            <person name="Locatelli A.G."/>
            <person name="Puechmaille S.J."/>
            <person name="Fedrigo O."/>
            <person name="Jarvis E.D."/>
            <person name="Hiller M."/>
            <person name="Vernes S.C."/>
            <person name="Myers E.W."/>
            <person name="Teeling E.C."/>
        </authorList>
    </citation>
    <scope>NUCLEOTIDE SEQUENCE [LARGE SCALE GENOMIC DNA]</scope>
    <source>
        <strain evidence="2">MRhiFer1</strain>
        <tissue evidence="2">Lung</tissue>
    </source>
</reference>
<feature type="region of interest" description="Disordered" evidence="1">
    <location>
        <begin position="1"/>
        <end position="23"/>
    </location>
</feature>
<name>A0A7J7WSH0_RHIFE</name>
<dbReference type="Pfam" id="PF07163">
    <property type="entry name" value="Pex26"/>
    <property type="match status" value="1"/>
</dbReference>
<dbReference type="PANTHER" id="PTHR16262:SF2">
    <property type="entry name" value="PEROXISOME ASSEMBLY PROTEIN 26"/>
    <property type="match status" value="1"/>
</dbReference>
<organism evidence="2 3">
    <name type="scientific">Rhinolophus ferrumequinum</name>
    <name type="common">Greater horseshoe bat</name>
    <dbReference type="NCBI Taxonomy" id="59479"/>
    <lineage>
        <taxon>Eukaryota</taxon>
        <taxon>Metazoa</taxon>
        <taxon>Chordata</taxon>
        <taxon>Craniata</taxon>
        <taxon>Vertebrata</taxon>
        <taxon>Euteleostomi</taxon>
        <taxon>Mammalia</taxon>
        <taxon>Eutheria</taxon>
        <taxon>Laurasiatheria</taxon>
        <taxon>Chiroptera</taxon>
        <taxon>Yinpterochiroptera</taxon>
        <taxon>Rhinolophoidea</taxon>
        <taxon>Rhinolophidae</taxon>
        <taxon>Rhinolophinae</taxon>
        <taxon>Rhinolophus</taxon>
    </lineage>
</organism>
<dbReference type="EMBL" id="JACAGC010000010">
    <property type="protein sequence ID" value="KAF6340140.1"/>
    <property type="molecule type" value="Genomic_DNA"/>
</dbReference>
<comment type="caution">
    <text evidence="2">The sequence shown here is derived from an EMBL/GenBank/DDBJ whole genome shotgun (WGS) entry which is preliminary data.</text>
</comment>
<dbReference type="InterPro" id="IPR010797">
    <property type="entry name" value="Pex26"/>
</dbReference>
<dbReference type="AlphaFoldDB" id="A0A7J7WSH0"/>
<dbReference type="GO" id="GO:0051117">
    <property type="term" value="F:ATPase binding"/>
    <property type="evidence" value="ECO:0007669"/>
    <property type="project" value="TreeGrafter"/>
</dbReference>
<proteinExistence type="predicted"/>
<dbReference type="PANTHER" id="PTHR16262">
    <property type="entry name" value="PEROXISOME ASSEMBLY PROTEIN 26"/>
    <property type="match status" value="1"/>
</dbReference>
<sequence>MKTDPSTSAAPLRGVGGPLQSSEPVRVAPAQSAAVVLLEEAADFLVVHRDFQAALQTCERACQSLANDALLDDAAGISLEVKCSLCVVGIQALAEMDRWQQVLSWVLQYYQVPEKLPPKVLELWLLLPQVSVAADVASPTLGLCCEPLPFPALQKEPPGCLDPLPLGGEV</sequence>
<dbReference type="GO" id="GO:0045046">
    <property type="term" value="P:protein import into peroxisome membrane"/>
    <property type="evidence" value="ECO:0007669"/>
    <property type="project" value="InterPro"/>
</dbReference>
<dbReference type="GO" id="GO:0016558">
    <property type="term" value="P:protein import into peroxisome matrix"/>
    <property type="evidence" value="ECO:0007669"/>
    <property type="project" value="TreeGrafter"/>
</dbReference>
<evidence type="ECO:0000313" key="2">
    <source>
        <dbReference type="EMBL" id="KAF6340140.1"/>
    </source>
</evidence>
<accession>A0A7J7WSH0</accession>